<dbReference type="GO" id="GO:0006396">
    <property type="term" value="P:RNA processing"/>
    <property type="evidence" value="ECO:0007669"/>
    <property type="project" value="InterPro"/>
</dbReference>
<reference evidence="6 7" key="1">
    <citation type="journal article" date="2014" name="Genome Announc.">
        <title>Draft Genome Sequences of Marine Flavobacterium Nonlabens Strains NR17, NR24, NR27, NR32, NR33, and Ara13.</title>
        <authorList>
            <person name="Nakanishi M."/>
            <person name="Meirelles P."/>
            <person name="Suzuki R."/>
            <person name="Takatani N."/>
            <person name="Mino S."/>
            <person name="Suda W."/>
            <person name="Oshima K."/>
            <person name="Hattori M."/>
            <person name="Ohkuma M."/>
            <person name="Hosokawa M."/>
            <person name="Miyashita K."/>
            <person name="Thompson F.L."/>
            <person name="Niwa A."/>
            <person name="Sawabe T."/>
            <person name="Sawabe T."/>
        </authorList>
    </citation>
    <scope>NUCLEOTIDE SEQUENCE [LARGE SCALE GENOMIC DNA]</scope>
    <source>
        <strain evidence="7">JCM19275</strain>
    </source>
</reference>
<evidence type="ECO:0000313" key="6">
    <source>
        <dbReference type="EMBL" id="GAL74224.1"/>
    </source>
</evidence>
<dbReference type="EMBL" id="BBNT01000001">
    <property type="protein sequence ID" value="GAL74224.1"/>
    <property type="molecule type" value="Genomic_DNA"/>
</dbReference>
<evidence type="ECO:0000256" key="1">
    <source>
        <dbReference type="ARBA" id="ARBA00017706"/>
    </source>
</evidence>
<keyword evidence="2 6" id="KW-0378">Hydrolase</keyword>
<dbReference type="PROSITE" id="PS50142">
    <property type="entry name" value="RNASE_3_2"/>
    <property type="match status" value="1"/>
</dbReference>
<organism evidence="6 7">
    <name type="scientific">Nonlabens ulvanivorans</name>
    <name type="common">Persicivirga ulvanivorans</name>
    <dbReference type="NCBI Taxonomy" id="906888"/>
    <lineage>
        <taxon>Bacteria</taxon>
        <taxon>Pseudomonadati</taxon>
        <taxon>Bacteroidota</taxon>
        <taxon>Flavobacteriia</taxon>
        <taxon>Flavobacteriales</taxon>
        <taxon>Flavobacteriaceae</taxon>
        <taxon>Nonlabens</taxon>
    </lineage>
</organism>
<gene>
    <name evidence="6" type="ORF">JCM19275_3071</name>
</gene>
<name>A0A090WFM6_NONUL</name>
<dbReference type="Proteomes" id="UP000029647">
    <property type="component" value="Unassembled WGS sequence"/>
</dbReference>
<dbReference type="PANTHER" id="PTHR14950">
    <property type="entry name" value="DICER-RELATED"/>
    <property type="match status" value="1"/>
</dbReference>
<dbReference type="PANTHER" id="PTHR14950:SF37">
    <property type="entry name" value="ENDORIBONUCLEASE DICER"/>
    <property type="match status" value="1"/>
</dbReference>
<evidence type="ECO:0000256" key="2">
    <source>
        <dbReference type="ARBA" id="ARBA00022801"/>
    </source>
</evidence>
<feature type="domain" description="RNase III" evidence="5">
    <location>
        <begin position="20"/>
        <end position="88"/>
    </location>
</feature>
<sequence>MNRFKKIFTSRISTDDEALSRGIKKITGITPKDIDVYRKAFTHKSMSLKDADGNPISYERLEFLGDAILGSVIAEYIYNEVPHGDEGT</sequence>
<dbReference type="SUPFAM" id="SSF69065">
    <property type="entry name" value="RNase III domain-like"/>
    <property type="match status" value="1"/>
</dbReference>
<proteinExistence type="predicted"/>
<dbReference type="PROSITE" id="PS00517">
    <property type="entry name" value="RNASE_3_1"/>
    <property type="match status" value="1"/>
</dbReference>
<protein>
    <recommendedName>
        <fullName evidence="1">Ribonuclease 3</fullName>
    </recommendedName>
    <alternativeName>
        <fullName evidence="3">Ribonuclease III</fullName>
    </alternativeName>
</protein>
<evidence type="ECO:0000256" key="4">
    <source>
        <dbReference type="ARBA" id="ARBA00049596"/>
    </source>
</evidence>
<evidence type="ECO:0000313" key="7">
    <source>
        <dbReference type="Proteomes" id="UP000029647"/>
    </source>
</evidence>
<comment type="function">
    <text evidence="4">Digests double-stranded RNA. Involved in the processing of primary rRNA transcript to yield the immediate precursors to the large and small rRNAs (23S and 16S). Processes some mRNAs, and tRNAs when they are encoded in the rRNA operon. Processes pre-crRNA and tracrRNA of type II CRISPR loci if present in the organism.</text>
</comment>
<accession>A0A090WFM6</accession>
<evidence type="ECO:0000259" key="5">
    <source>
        <dbReference type="PROSITE" id="PS50142"/>
    </source>
</evidence>
<dbReference type="CDD" id="cd00593">
    <property type="entry name" value="RIBOc"/>
    <property type="match status" value="1"/>
</dbReference>
<dbReference type="GO" id="GO:0004525">
    <property type="term" value="F:ribonuclease III activity"/>
    <property type="evidence" value="ECO:0007669"/>
    <property type="project" value="InterPro"/>
</dbReference>
<dbReference type="AlphaFoldDB" id="A0A090WFM6"/>
<dbReference type="Gene3D" id="1.10.1520.10">
    <property type="entry name" value="Ribonuclease III domain"/>
    <property type="match status" value="1"/>
</dbReference>
<dbReference type="InterPro" id="IPR036389">
    <property type="entry name" value="RNase_III_sf"/>
</dbReference>
<evidence type="ECO:0000256" key="3">
    <source>
        <dbReference type="ARBA" id="ARBA00032486"/>
    </source>
</evidence>
<comment type="caution">
    <text evidence="6">The sequence shown here is derived from an EMBL/GenBank/DDBJ whole genome shotgun (WGS) entry which is preliminary data.</text>
</comment>
<dbReference type="InterPro" id="IPR000999">
    <property type="entry name" value="RNase_III_dom"/>
</dbReference>